<gene>
    <name evidence="2" type="ORF">A9Q84_15155</name>
</gene>
<dbReference type="EMBL" id="MAAO01000007">
    <property type="protein sequence ID" value="OUR95836.1"/>
    <property type="molecule type" value="Genomic_DNA"/>
</dbReference>
<feature type="signal peptide" evidence="1">
    <location>
        <begin position="1"/>
        <end position="22"/>
    </location>
</feature>
<proteinExistence type="predicted"/>
<feature type="chain" id="PRO_5012779968" description="Lipoprotein" evidence="1">
    <location>
        <begin position="23"/>
        <end position="382"/>
    </location>
</feature>
<reference evidence="3" key="1">
    <citation type="journal article" date="2017" name="Proc. Natl. Acad. Sci. U.S.A.">
        <title>Simulation of Deepwater Horizon oil plume reveals substrate specialization within a complex community of hydrocarbon-degraders.</title>
        <authorList>
            <person name="Hu P."/>
            <person name="Dubinsky E.A."/>
            <person name="Probst A.J."/>
            <person name="Wang J."/>
            <person name="Sieber C.M.K."/>
            <person name="Tom L.M."/>
            <person name="Gardinali P."/>
            <person name="Banfield J.F."/>
            <person name="Atlas R.M."/>
            <person name="Andersen G.L."/>
        </authorList>
    </citation>
    <scope>NUCLEOTIDE SEQUENCE [LARGE SCALE GENOMIC DNA]</scope>
</reference>
<organism evidence="2 3">
    <name type="scientific">Halobacteriovorax marinus</name>
    <dbReference type="NCBI Taxonomy" id="97084"/>
    <lineage>
        <taxon>Bacteria</taxon>
        <taxon>Pseudomonadati</taxon>
        <taxon>Bdellovibrionota</taxon>
        <taxon>Bacteriovoracia</taxon>
        <taxon>Bacteriovoracales</taxon>
        <taxon>Halobacteriovoraceae</taxon>
        <taxon>Halobacteriovorax</taxon>
    </lineage>
</organism>
<accession>A0A1Y5FBP9</accession>
<dbReference type="AlphaFoldDB" id="A0A1Y5FBP9"/>
<keyword evidence="1" id="KW-0732">Signal</keyword>
<sequence length="382" mass="43291">MKCFRILALLMSFTLVSCSSLTNGGRDVASSAEQASLAGDLSGTQLGVVRYLKEKYYKKKYDGKRFKKTKRFRAMRVYFNKIEGEADSYHAILLEYTNLLRMAPTYVGSNKLPPIQSIFGFLKKIATSVTVYKVTPLAEAGKYEMQLLNARGGQLVATQSATPMVLHLSDAENLSHPLSGARISNFAKSKKGNEVDVFFPEIPQTETKEEEKKRKKEAKFGMQFNLANFVYKKVKLESTWRDNFLPGPYLRAYNDKKHQVLTLKADAGKLEADFVLEKGWRIWSGLRARRFTNKKSASIKGNFEVTKVAKGIFIFSSTDDKNEGVEHVEDRIGVFIDIFDARKSLDQDVVELIMVDSNNPTDFLMYYEHPDNGEGEGRNEEK</sequence>
<evidence type="ECO:0008006" key="4">
    <source>
        <dbReference type="Google" id="ProtNLM"/>
    </source>
</evidence>
<dbReference type="PROSITE" id="PS51257">
    <property type="entry name" value="PROKAR_LIPOPROTEIN"/>
    <property type="match status" value="1"/>
</dbReference>
<comment type="caution">
    <text evidence="2">The sequence shown here is derived from an EMBL/GenBank/DDBJ whole genome shotgun (WGS) entry which is preliminary data.</text>
</comment>
<evidence type="ECO:0000313" key="2">
    <source>
        <dbReference type="EMBL" id="OUR95836.1"/>
    </source>
</evidence>
<evidence type="ECO:0000256" key="1">
    <source>
        <dbReference type="SAM" id="SignalP"/>
    </source>
</evidence>
<name>A0A1Y5FBP9_9BACT</name>
<protein>
    <recommendedName>
        <fullName evidence="4">Lipoprotein</fullName>
    </recommendedName>
</protein>
<evidence type="ECO:0000313" key="3">
    <source>
        <dbReference type="Proteomes" id="UP000196531"/>
    </source>
</evidence>
<dbReference type="Proteomes" id="UP000196531">
    <property type="component" value="Unassembled WGS sequence"/>
</dbReference>